<evidence type="ECO:0000313" key="3">
    <source>
        <dbReference type="EMBL" id="ROR72372.1"/>
    </source>
</evidence>
<gene>
    <name evidence="3" type="ORF">EDD31_0723</name>
</gene>
<keyword evidence="4" id="KW-1185">Reference proteome</keyword>
<reference evidence="3 4" key="1">
    <citation type="submission" date="2018-11" db="EMBL/GenBank/DDBJ databases">
        <title>Sequencing the genomes of 1000 actinobacteria strains.</title>
        <authorList>
            <person name="Klenk H.-P."/>
        </authorList>
    </citation>
    <scope>NUCLEOTIDE SEQUENCE [LARGE SCALE GENOMIC DNA]</scope>
    <source>
        <strain evidence="3 4">DSM 11294</strain>
    </source>
</reference>
<feature type="region of interest" description="Disordered" evidence="1">
    <location>
        <begin position="85"/>
        <end position="110"/>
    </location>
</feature>
<name>A0A3N2BB17_9MICO</name>
<organism evidence="3 4">
    <name type="scientific">Bogoriella caseilytica</name>
    <dbReference type="NCBI Taxonomy" id="56055"/>
    <lineage>
        <taxon>Bacteria</taxon>
        <taxon>Bacillati</taxon>
        <taxon>Actinomycetota</taxon>
        <taxon>Actinomycetes</taxon>
        <taxon>Micrococcales</taxon>
        <taxon>Bogoriellaceae</taxon>
        <taxon>Bogoriella</taxon>
    </lineage>
</organism>
<accession>A0A3N2BB17</accession>
<evidence type="ECO:0000256" key="2">
    <source>
        <dbReference type="SAM" id="Phobius"/>
    </source>
</evidence>
<keyword evidence="2" id="KW-0472">Membrane</keyword>
<protein>
    <submittedName>
        <fullName evidence="3">Uncharacterized protein</fullName>
    </submittedName>
</protein>
<evidence type="ECO:0000256" key="1">
    <source>
        <dbReference type="SAM" id="MobiDB-lite"/>
    </source>
</evidence>
<comment type="caution">
    <text evidence="3">The sequence shown here is derived from an EMBL/GenBank/DDBJ whole genome shotgun (WGS) entry which is preliminary data.</text>
</comment>
<dbReference type="EMBL" id="RKHK01000001">
    <property type="protein sequence ID" value="ROR72372.1"/>
    <property type="molecule type" value="Genomic_DNA"/>
</dbReference>
<dbReference type="Proteomes" id="UP000280668">
    <property type="component" value="Unassembled WGS sequence"/>
</dbReference>
<dbReference type="AlphaFoldDB" id="A0A3N2BB17"/>
<feature type="transmembrane region" description="Helical" evidence="2">
    <location>
        <begin position="25"/>
        <end position="42"/>
    </location>
</feature>
<keyword evidence="2" id="KW-0812">Transmembrane</keyword>
<sequence length="122" mass="13063">MSTAIPLSMASGDILASSSDGGGSIGLLFFLSGFLFYGLMFLRYRNTDKHHRHAQETEAKLANVQAGDELRGKRTRLREKRIKGANERQVEGVQSSGAMAGLLGSGPGGSGGSVRKIFDTFR</sequence>
<proteinExistence type="predicted"/>
<evidence type="ECO:0000313" key="4">
    <source>
        <dbReference type="Proteomes" id="UP000280668"/>
    </source>
</evidence>
<dbReference type="OrthoDB" id="6001663at2"/>
<keyword evidence="2" id="KW-1133">Transmembrane helix</keyword>
<dbReference type="RefSeq" id="WP_123302943.1">
    <property type="nucleotide sequence ID" value="NZ_RKHK01000001.1"/>
</dbReference>